<dbReference type="STRING" id="39946.B8BM76"/>
<protein>
    <submittedName>
        <fullName evidence="2">Uncharacterized protein</fullName>
    </submittedName>
</protein>
<evidence type="ECO:0000313" key="3">
    <source>
        <dbReference type="Proteomes" id="UP000007015"/>
    </source>
</evidence>
<feature type="region of interest" description="Disordered" evidence="1">
    <location>
        <begin position="503"/>
        <end position="522"/>
    </location>
</feature>
<dbReference type="Gramene" id="BGIOSGA036083-TA">
    <property type="protein sequence ID" value="BGIOSGA036083-PA"/>
    <property type="gene ID" value="BGIOSGA036083"/>
</dbReference>
<dbReference type="HOGENOM" id="CLU_468042_0_0_1"/>
<sequence length="583" mass="62664">MGDRHEDQHESPDGIDLPAAGSGRFGHGVEGASSAAPLCGHPGDGVCRPFTTQRTAACPVTRRWANLPGFAAPAAAVWGPLRPRGRAIARTSMTTTTHFVRAALAAFLGLASAGAAQALSVSSFSPQGEVARVRQVVVKFDAAAVNFGDPKAPAPFSVDCGGDASKGTGRWTGEREWVYDFAADLPPGTRCTATARPGFKSASGSALSGTVRYQFNTGGPFVQSVRPGTYQPIDEEQFFLLQLSGPATPESVKANVWCVAEDVGERIPVRLIEGTERAALLNSLGMESAAKQAPLRYASLACNRRLTSGSKVQLVYGQGVATPSGVPNTVERRYGYTVREPFSAEFGSSPSITQSPSVSRGSALECLEDPANGGANAVPRPDHGRISFPMRLLLPFERGRPLLQLSSDDSSPAVDSDLSQPKKRKEKANESEYNQSIAFDDSLTASSTQASISCSRHRRLPAPVHERWMKVSLTTNSRMLGTISFRAPVERPSSSLFLNLGERQKRSPERPRLFQGKEGDRMRDGVPAEWNGHPWGQLCKTEFTIKLDGKTTTKITRNPAQSEWRENPCALEGSEAVRTLIDK</sequence>
<dbReference type="Proteomes" id="UP000007015">
    <property type="component" value="Chromosome 12"/>
</dbReference>
<gene>
    <name evidence="2" type="ORF">OsI_38546</name>
</gene>
<feature type="region of interest" description="Disordered" evidence="1">
    <location>
        <begin position="1"/>
        <end position="23"/>
    </location>
</feature>
<name>B8BM76_ORYSI</name>
<organism evidence="2 3">
    <name type="scientific">Oryza sativa subsp. indica</name>
    <name type="common">Rice</name>
    <dbReference type="NCBI Taxonomy" id="39946"/>
    <lineage>
        <taxon>Eukaryota</taxon>
        <taxon>Viridiplantae</taxon>
        <taxon>Streptophyta</taxon>
        <taxon>Embryophyta</taxon>
        <taxon>Tracheophyta</taxon>
        <taxon>Spermatophyta</taxon>
        <taxon>Magnoliopsida</taxon>
        <taxon>Liliopsida</taxon>
        <taxon>Poales</taxon>
        <taxon>Poaceae</taxon>
        <taxon>BOP clade</taxon>
        <taxon>Oryzoideae</taxon>
        <taxon>Oryzeae</taxon>
        <taxon>Oryzinae</taxon>
        <taxon>Oryza</taxon>
        <taxon>Oryza sativa</taxon>
    </lineage>
</organism>
<keyword evidence="3" id="KW-1185">Reference proteome</keyword>
<proteinExistence type="predicted"/>
<evidence type="ECO:0000313" key="2">
    <source>
        <dbReference type="EMBL" id="EEC69396.1"/>
    </source>
</evidence>
<accession>B8BM76</accession>
<feature type="compositionally biased region" description="Basic and acidic residues" evidence="1">
    <location>
        <begin position="1"/>
        <end position="12"/>
    </location>
</feature>
<reference evidence="2 3" key="1">
    <citation type="journal article" date="2005" name="PLoS Biol.">
        <title>The genomes of Oryza sativa: a history of duplications.</title>
        <authorList>
            <person name="Yu J."/>
            <person name="Wang J."/>
            <person name="Lin W."/>
            <person name="Li S."/>
            <person name="Li H."/>
            <person name="Zhou J."/>
            <person name="Ni P."/>
            <person name="Dong W."/>
            <person name="Hu S."/>
            <person name="Zeng C."/>
            <person name="Zhang J."/>
            <person name="Zhang Y."/>
            <person name="Li R."/>
            <person name="Xu Z."/>
            <person name="Li S."/>
            <person name="Li X."/>
            <person name="Zheng H."/>
            <person name="Cong L."/>
            <person name="Lin L."/>
            <person name="Yin J."/>
            <person name="Geng J."/>
            <person name="Li G."/>
            <person name="Shi J."/>
            <person name="Liu J."/>
            <person name="Lv H."/>
            <person name="Li J."/>
            <person name="Wang J."/>
            <person name="Deng Y."/>
            <person name="Ran L."/>
            <person name="Shi X."/>
            <person name="Wang X."/>
            <person name="Wu Q."/>
            <person name="Li C."/>
            <person name="Ren X."/>
            <person name="Wang J."/>
            <person name="Wang X."/>
            <person name="Li D."/>
            <person name="Liu D."/>
            <person name="Zhang X."/>
            <person name="Ji Z."/>
            <person name="Zhao W."/>
            <person name="Sun Y."/>
            <person name="Zhang Z."/>
            <person name="Bao J."/>
            <person name="Han Y."/>
            <person name="Dong L."/>
            <person name="Ji J."/>
            <person name="Chen P."/>
            <person name="Wu S."/>
            <person name="Liu J."/>
            <person name="Xiao Y."/>
            <person name="Bu D."/>
            <person name="Tan J."/>
            <person name="Yang L."/>
            <person name="Ye C."/>
            <person name="Zhang J."/>
            <person name="Xu J."/>
            <person name="Zhou Y."/>
            <person name="Yu Y."/>
            <person name="Zhang B."/>
            <person name="Zhuang S."/>
            <person name="Wei H."/>
            <person name="Liu B."/>
            <person name="Lei M."/>
            <person name="Yu H."/>
            <person name="Li Y."/>
            <person name="Xu H."/>
            <person name="Wei S."/>
            <person name="He X."/>
            <person name="Fang L."/>
            <person name="Zhang Z."/>
            <person name="Zhang Y."/>
            <person name="Huang X."/>
            <person name="Su Z."/>
            <person name="Tong W."/>
            <person name="Li J."/>
            <person name="Tong Z."/>
            <person name="Li S."/>
            <person name="Ye J."/>
            <person name="Wang L."/>
            <person name="Fang L."/>
            <person name="Lei T."/>
            <person name="Chen C."/>
            <person name="Chen H."/>
            <person name="Xu Z."/>
            <person name="Li H."/>
            <person name="Huang H."/>
            <person name="Zhang F."/>
            <person name="Xu H."/>
            <person name="Li N."/>
            <person name="Zhao C."/>
            <person name="Li S."/>
            <person name="Dong L."/>
            <person name="Huang Y."/>
            <person name="Li L."/>
            <person name="Xi Y."/>
            <person name="Qi Q."/>
            <person name="Li W."/>
            <person name="Zhang B."/>
            <person name="Hu W."/>
            <person name="Zhang Y."/>
            <person name="Tian X."/>
            <person name="Jiao Y."/>
            <person name="Liang X."/>
            <person name="Jin J."/>
            <person name="Gao L."/>
            <person name="Zheng W."/>
            <person name="Hao B."/>
            <person name="Liu S."/>
            <person name="Wang W."/>
            <person name="Yuan L."/>
            <person name="Cao M."/>
            <person name="McDermott J."/>
            <person name="Samudrala R."/>
            <person name="Wang J."/>
            <person name="Wong G.K."/>
            <person name="Yang H."/>
        </authorList>
    </citation>
    <scope>NUCLEOTIDE SEQUENCE [LARGE SCALE GENOMIC DNA]</scope>
    <source>
        <strain evidence="3">cv. 93-11</strain>
    </source>
</reference>
<feature type="region of interest" description="Disordered" evidence="1">
    <location>
        <begin position="404"/>
        <end position="435"/>
    </location>
</feature>
<evidence type="ECO:0000256" key="1">
    <source>
        <dbReference type="SAM" id="MobiDB-lite"/>
    </source>
</evidence>
<dbReference type="AlphaFoldDB" id="B8BM76"/>
<dbReference type="EMBL" id="CM000137">
    <property type="protein sequence ID" value="EEC69396.1"/>
    <property type="molecule type" value="Genomic_DNA"/>
</dbReference>
<feature type="compositionally biased region" description="Low complexity" evidence="1">
    <location>
        <begin position="406"/>
        <end position="419"/>
    </location>
</feature>
<dbReference type="Gene3D" id="2.60.40.3710">
    <property type="match status" value="1"/>
</dbReference>